<protein>
    <submittedName>
        <fullName evidence="1">Uncharacterized protein</fullName>
    </submittedName>
</protein>
<keyword evidence="2" id="KW-1185">Reference proteome</keyword>
<dbReference type="EMBL" id="CP062983">
    <property type="protein sequence ID" value="QPC83405.1"/>
    <property type="molecule type" value="Genomic_DNA"/>
</dbReference>
<dbReference type="Proteomes" id="UP000594468">
    <property type="component" value="Chromosome"/>
</dbReference>
<evidence type="ECO:0000313" key="2">
    <source>
        <dbReference type="Proteomes" id="UP000594468"/>
    </source>
</evidence>
<dbReference type="KEGG" id="pmet:G4Y79_03210"/>
<name>A0A7S8EAK2_9CHLR</name>
<reference evidence="1 2" key="1">
    <citation type="submission" date="2020-02" db="EMBL/GenBank/DDBJ databases">
        <authorList>
            <person name="Zheng R.K."/>
            <person name="Sun C.M."/>
        </authorList>
    </citation>
    <scope>NUCLEOTIDE SEQUENCE [LARGE SCALE GENOMIC DNA]</scope>
    <source>
        <strain evidence="2">rifampicinis</strain>
    </source>
</reference>
<accession>A0A7S8EAK2</accession>
<organism evidence="1 2">
    <name type="scientific">Phototrophicus methaneseepsis</name>
    <dbReference type="NCBI Taxonomy" id="2710758"/>
    <lineage>
        <taxon>Bacteria</taxon>
        <taxon>Bacillati</taxon>
        <taxon>Chloroflexota</taxon>
        <taxon>Candidatus Thermofontia</taxon>
        <taxon>Phototrophicales</taxon>
        <taxon>Phototrophicaceae</taxon>
        <taxon>Phototrophicus</taxon>
    </lineage>
</organism>
<evidence type="ECO:0000313" key="1">
    <source>
        <dbReference type="EMBL" id="QPC83405.1"/>
    </source>
</evidence>
<dbReference type="RefSeq" id="WP_195171472.1">
    <property type="nucleotide sequence ID" value="NZ_CP062983.1"/>
</dbReference>
<proteinExistence type="predicted"/>
<gene>
    <name evidence="1" type="ORF">G4Y79_03210</name>
</gene>
<dbReference type="AlphaFoldDB" id="A0A7S8EAK2"/>
<sequence>MIYEIHLYVPKASRLTPAMVEWLYQNGHSDTEPELFWPVRKLRQKALARHMLRLDPSLIPTQGPGGDVELHYPDEQIGIVLYIHDRGVIVFFPYMAYSVYSRVVLGMCYTYIRFLYDAAGFWSFDPQLNIISFADDFVSIEDTAALMDQMLPKQLQG</sequence>